<sequence length="376" mass="42963">MDDVESKEVELTEAGISKTSNGAFQLDRTPCFDHDKTKDEISQEGFPKFRELPAELRIRIWKDAVPTCGTYPALIHGREDVMPQQPPQPALVTFRRVFRLEPVPRDQQEAKLRMRLDTIRAVQRTCSEAAAEVQKAFPTTIKCTGGMLRFNAEHDILSLSVHKNGLEELFYDRLQCYNQGAVAFEGDWHTIPQKLMMVSCELWYAFRDVYNSVYRILRNPSSFVNPLVPQWLQGFVSFLGDCTNLRVFGFTYSTVLWSKLRRGESPVLQQSVAGSRPSPHWHEVLRKYLASRYPGPAKQGPFYSSKPESGSNSFEEFVSGIEGLEMLIRGVPFKTIPQAVLHEIRFGHEKLQHLRLLLMIPIEPEAYVLMLGQGQE</sequence>
<reference evidence="2 3" key="1">
    <citation type="journal article" date="2024" name="IMA Fungus">
        <title>IMA Genome - F19 : A genome assembly and annotation guide to empower mycologists, including annotated draft genome sequences of Ceratocystis pirilliformis, Diaporthe australafricana, Fusarium ophioides, Paecilomyces lecythidis, and Sporothrix stenoceras.</title>
        <authorList>
            <person name="Aylward J."/>
            <person name="Wilson A.M."/>
            <person name="Visagie C.M."/>
            <person name="Spraker J."/>
            <person name="Barnes I."/>
            <person name="Buitendag C."/>
            <person name="Ceriani C."/>
            <person name="Del Mar Angel L."/>
            <person name="du Plessis D."/>
            <person name="Fuchs T."/>
            <person name="Gasser K."/>
            <person name="Kramer D."/>
            <person name="Li W."/>
            <person name="Munsamy K."/>
            <person name="Piso A."/>
            <person name="Price J.L."/>
            <person name="Sonnekus B."/>
            <person name="Thomas C."/>
            <person name="van der Nest A."/>
            <person name="van Dijk A."/>
            <person name="van Heerden A."/>
            <person name="van Vuuren N."/>
            <person name="Yilmaz N."/>
            <person name="Duong T.A."/>
            <person name="van der Merwe N.A."/>
            <person name="Wingfield M.J."/>
            <person name="Wingfield B.D."/>
        </authorList>
    </citation>
    <scope>NUCLEOTIDE SEQUENCE [LARGE SCALE GENOMIC DNA]</scope>
    <source>
        <strain evidence="2 3">CMW 18300</strain>
    </source>
</reference>
<dbReference type="Proteomes" id="UP001583177">
    <property type="component" value="Unassembled WGS sequence"/>
</dbReference>
<dbReference type="EMBL" id="JAWRVE010000053">
    <property type="protein sequence ID" value="KAL1866859.1"/>
    <property type="molecule type" value="Genomic_DNA"/>
</dbReference>
<gene>
    <name evidence="2" type="ORF">Daus18300_006562</name>
</gene>
<feature type="domain" description="2EXR" evidence="1">
    <location>
        <begin position="46"/>
        <end position="157"/>
    </location>
</feature>
<evidence type="ECO:0000313" key="3">
    <source>
        <dbReference type="Proteomes" id="UP001583177"/>
    </source>
</evidence>
<proteinExistence type="predicted"/>
<dbReference type="InterPro" id="IPR045518">
    <property type="entry name" value="2EXR"/>
</dbReference>
<accession>A0ABR3WT50</accession>
<dbReference type="Pfam" id="PF20150">
    <property type="entry name" value="2EXR"/>
    <property type="match status" value="1"/>
</dbReference>
<keyword evidence="3" id="KW-1185">Reference proteome</keyword>
<comment type="caution">
    <text evidence="2">The sequence shown here is derived from an EMBL/GenBank/DDBJ whole genome shotgun (WGS) entry which is preliminary data.</text>
</comment>
<evidence type="ECO:0000259" key="1">
    <source>
        <dbReference type="Pfam" id="PF20150"/>
    </source>
</evidence>
<protein>
    <recommendedName>
        <fullName evidence="1">2EXR domain-containing protein</fullName>
    </recommendedName>
</protein>
<organism evidence="2 3">
    <name type="scientific">Diaporthe australafricana</name>
    <dbReference type="NCBI Taxonomy" id="127596"/>
    <lineage>
        <taxon>Eukaryota</taxon>
        <taxon>Fungi</taxon>
        <taxon>Dikarya</taxon>
        <taxon>Ascomycota</taxon>
        <taxon>Pezizomycotina</taxon>
        <taxon>Sordariomycetes</taxon>
        <taxon>Sordariomycetidae</taxon>
        <taxon>Diaporthales</taxon>
        <taxon>Diaporthaceae</taxon>
        <taxon>Diaporthe</taxon>
    </lineage>
</organism>
<name>A0ABR3WT50_9PEZI</name>
<evidence type="ECO:0000313" key="2">
    <source>
        <dbReference type="EMBL" id="KAL1866859.1"/>
    </source>
</evidence>